<protein>
    <submittedName>
        <fullName evidence="1">Uncharacterized protein</fullName>
    </submittedName>
</protein>
<dbReference type="EMBL" id="QUMU01000011">
    <property type="protein sequence ID" value="REG26853.1"/>
    <property type="molecule type" value="Genomic_DNA"/>
</dbReference>
<proteinExistence type="predicted"/>
<dbReference type="Proteomes" id="UP000256345">
    <property type="component" value="Unassembled WGS sequence"/>
</dbReference>
<keyword evidence="2" id="KW-1185">Reference proteome</keyword>
<comment type="caution">
    <text evidence="1">The sequence shown here is derived from an EMBL/GenBank/DDBJ whole genome shotgun (WGS) entry which is preliminary data.</text>
</comment>
<evidence type="ECO:0000313" key="2">
    <source>
        <dbReference type="Proteomes" id="UP000256345"/>
    </source>
</evidence>
<evidence type="ECO:0000313" key="1">
    <source>
        <dbReference type="EMBL" id="REG26853.1"/>
    </source>
</evidence>
<sequence length="125" mass="13796">MVHRWTGALPPGPLPCPAGGYSLCSMRSLDMKHGPIASVLIADELASPQSDSLDVVVRLQDGRRFGLTLFTLEHLRRQLDTARSLVTPRMLLVKDFSDEAILDAVRSAMSQDFERLGVLQPLINQ</sequence>
<accession>A0ABX9JTQ6</accession>
<reference evidence="1 2" key="1">
    <citation type="submission" date="2018-08" db="EMBL/GenBank/DDBJ databases">
        <title>Genomic Encyclopedia of Archaeal and Bacterial Type Strains, Phase II (KMG-II): from individual species to whole genera.</title>
        <authorList>
            <person name="Goeker M."/>
        </authorList>
    </citation>
    <scope>NUCLEOTIDE SEQUENCE [LARGE SCALE GENOMIC DNA]</scope>
    <source>
        <strain evidence="1 2">DSM 2261</strain>
    </source>
</reference>
<name>A0ABX9JTQ6_9BACT</name>
<organism evidence="1 2">
    <name type="scientific">Archangium gephyra</name>
    <dbReference type="NCBI Taxonomy" id="48"/>
    <lineage>
        <taxon>Bacteria</taxon>
        <taxon>Pseudomonadati</taxon>
        <taxon>Myxococcota</taxon>
        <taxon>Myxococcia</taxon>
        <taxon>Myxococcales</taxon>
        <taxon>Cystobacterineae</taxon>
        <taxon>Archangiaceae</taxon>
        <taxon>Archangium</taxon>
    </lineage>
</organism>
<gene>
    <name evidence="1" type="ORF">ATI61_111404</name>
</gene>